<organism evidence="1 2">
    <name type="scientific">Ranatra chinensis</name>
    <dbReference type="NCBI Taxonomy" id="642074"/>
    <lineage>
        <taxon>Eukaryota</taxon>
        <taxon>Metazoa</taxon>
        <taxon>Ecdysozoa</taxon>
        <taxon>Arthropoda</taxon>
        <taxon>Hexapoda</taxon>
        <taxon>Insecta</taxon>
        <taxon>Pterygota</taxon>
        <taxon>Neoptera</taxon>
        <taxon>Paraneoptera</taxon>
        <taxon>Hemiptera</taxon>
        <taxon>Heteroptera</taxon>
        <taxon>Panheteroptera</taxon>
        <taxon>Nepomorpha</taxon>
        <taxon>Nepidae</taxon>
        <taxon>Ranatrinae</taxon>
        <taxon>Ranatra</taxon>
    </lineage>
</organism>
<dbReference type="Proteomes" id="UP001558652">
    <property type="component" value="Unassembled WGS sequence"/>
</dbReference>
<gene>
    <name evidence="1" type="ORF">AAG570_010963</name>
</gene>
<keyword evidence="2" id="KW-1185">Reference proteome</keyword>
<name>A0ABD0YJ89_9HEMI</name>
<dbReference type="AlphaFoldDB" id="A0ABD0YJ89"/>
<proteinExistence type="predicted"/>
<comment type="caution">
    <text evidence="1">The sequence shown here is derived from an EMBL/GenBank/DDBJ whole genome shotgun (WGS) entry which is preliminary data.</text>
</comment>
<dbReference type="EMBL" id="JBFDAA010000006">
    <property type="protein sequence ID" value="KAL1131345.1"/>
    <property type="molecule type" value="Genomic_DNA"/>
</dbReference>
<protein>
    <submittedName>
        <fullName evidence="1">Uncharacterized protein</fullName>
    </submittedName>
</protein>
<reference evidence="1 2" key="1">
    <citation type="submission" date="2024-07" db="EMBL/GenBank/DDBJ databases">
        <title>Chromosome-level genome assembly of the water stick insect Ranatra chinensis (Heteroptera: Nepidae).</title>
        <authorList>
            <person name="Liu X."/>
        </authorList>
    </citation>
    <scope>NUCLEOTIDE SEQUENCE [LARGE SCALE GENOMIC DNA]</scope>
    <source>
        <strain evidence="1">Cailab_2021Rc</strain>
        <tissue evidence="1">Muscle</tissue>
    </source>
</reference>
<accession>A0ABD0YJ89</accession>
<sequence length="138" mass="15935">MASKRQNVFYQNKKQETTEIGYRYNTHYSSFKSLDPSSFIFMMSERTDSWNSPESWKRITCIMIRAGHQNKDIMTAAQCSLTTVKTIKHELETCNGDYEDVARRKILSRRSDCVRTAGFLADLQEQVLKNPGIGIRAL</sequence>
<evidence type="ECO:0000313" key="1">
    <source>
        <dbReference type="EMBL" id="KAL1131345.1"/>
    </source>
</evidence>
<evidence type="ECO:0000313" key="2">
    <source>
        <dbReference type="Proteomes" id="UP001558652"/>
    </source>
</evidence>